<dbReference type="InterPro" id="IPR018097">
    <property type="entry name" value="EGF_Ca-bd_CS"/>
</dbReference>
<sequence length="360" mass="39028">MTSRSELFVRTILLVAVVASHEEPVETERPAEGLLPTQDGYYLDGLNEASFGTGAEPLVCPSSNVISTRYRCNANGQWVDCTRKHCCKDYTFIAGRCVPKTEDPCSMGLCEQLCTVYLQRVICTCYSGYKFNPENQRRGIKPVCIDVNECLDRNGDCEHECVNESGGYRCSCRPGYVLRPDNRTCEPADAVSGAEAAGHANRCYANCDTVVRLHDKLKSLQEKVSSLSTAIRMSSFASGPPGPPGAPGPTGPQGPRGFPGPEGGSASLSTNSNQQDYTYSMLDAFVPLPGDENAQCRCKRGAQGEPGARGPQGPKGEQGERGLRGPKGERGSFDFLFLLLADVRHDIVHLQNRVYINGET</sequence>
<evidence type="ECO:0000259" key="7">
    <source>
        <dbReference type="PROSITE" id="PS50026"/>
    </source>
</evidence>
<keyword evidence="1 4" id="KW-0245">EGF-like domain</keyword>
<feature type="compositionally biased region" description="Pro residues" evidence="5">
    <location>
        <begin position="240"/>
        <end position="252"/>
    </location>
</feature>
<accession>A0AA38MRK2</accession>
<dbReference type="GO" id="GO:0005509">
    <property type="term" value="F:calcium ion binding"/>
    <property type="evidence" value="ECO:0007669"/>
    <property type="project" value="InterPro"/>
</dbReference>
<keyword evidence="6" id="KW-0732">Signal</keyword>
<keyword evidence="2" id="KW-0677">Repeat</keyword>
<dbReference type="Proteomes" id="UP001168821">
    <property type="component" value="Unassembled WGS sequence"/>
</dbReference>
<dbReference type="EMBL" id="JALNTZ010000001">
    <property type="protein sequence ID" value="KAJ3664688.1"/>
    <property type="molecule type" value="Genomic_DNA"/>
</dbReference>
<dbReference type="InterPro" id="IPR001881">
    <property type="entry name" value="EGF-like_Ca-bd_dom"/>
</dbReference>
<dbReference type="InterPro" id="IPR000152">
    <property type="entry name" value="EGF-type_Asp/Asn_hydroxyl_site"/>
</dbReference>
<protein>
    <recommendedName>
        <fullName evidence="7">EGF-like domain-containing protein</fullName>
    </recommendedName>
</protein>
<dbReference type="PANTHER" id="PTHR24034:SF204">
    <property type="entry name" value="ADHESION G PROTEIN-COUPLED RECEPTOR E1"/>
    <property type="match status" value="1"/>
</dbReference>
<dbReference type="PROSITE" id="PS50026">
    <property type="entry name" value="EGF_3"/>
    <property type="match status" value="1"/>
</dbReference>
<dbReference type="PROSITE" id="PS01187">
    <property type="entry name" value="EGF_CA"/>
    <property type="match status" value="1"/>
</dbReference>
<dbReference type="SUPFAM" id="SSF57196">
    <property type="entry name" value="EGF/Laminin"/>
    <property type="match status" value="2"/>
</dbReference>
<dbReference type="PROSITE" id="PS01186">
    <property type="entry name" value="EGF_2"/>
    <property type="match status" value="1"/>
</dbReference>
<dbReference type="Gene3D" id="1.20.5.320">
    <property type="entry name" value="6-Phosphogluconate Dehydrogenase, domain 3"/>
    <property type="match status" value="2"/>
</dbReference>
<reference evidence="8" key="1">
    <citation type="journal article" date="2023" name="G3 (Bethesda)">
        <title>Whole genome assemblies of Zophobas morio and Tenebrio molitor.</title>
        <authorList>
            <person name="Kaur S."/>
            <person name="Stinson S.A."/>
            <person name="diCenzo G.C."/>
        </authorList>
    </citation>
    <scope>NUCLEOTIDE SEQUENCE</scope>
    <source>
        <strain evidence="8">QUZm001</strain>
    </source>
</reference>
<evidence type="ECO:0000313" key="8">
    <source>
        <dbReference type="EMBL" id="KAJ3664688.1"/>
    </source>
</evidence>
<evidence type="ECO:0000256" key="4">
    <source>
        <dbReference type="PROSITE-ProRule" id="PRU00076"/>
    </source>
</evidence>
<evidence type="ECO:0000256" key="6">
    <source>
        <dbReference type="SAM" id="SignalP"/>
    </source>
</evidence>
<comment type="caution">
    <text evidence="8">The sequence shown here is derived from an EMBL/GenBank/DDBJ whole genome shotgun (WGS) entry which is preliminary data.</text>
</comment>
<dbReference type="InterPro" id="IPR000742">
    <property type="entry name" value="EGF"/>
</dbReference>
<dbReference type="SMART" id="SM00179">
    <property type="entry name" value="EGF_CA"/>
    <property type="match status" value="1"/>
</dbReference>
<evidence type="ECO:0000256" key="2">
    <source>
        <dbReference type="ARBA" id="ARBA00022737"/>
    </source>
</evidence>
<gene>
    <name evidence="8" type="ORF">Zmor_000238</name>
</gene>
<dbReference type="Gene3D" id="2.10.25.10">
    <property type="entry name" value="Laminin"/>
    <property type="match status" value="2"/>
</dbReference>
<feature type="region of interest" description="Disordered" evidence="5">
    <location>
        <begin position="296"/>
        <end position="327"/>
    </location>
</feature>
<evidence type="ECO:0000256" key="5">
    <source>
        <dbReference type="SAM" id="MobiDB-lite"/>
    </source>
</evidence>
<dbReference type="CDD" id="cd00054">
    <property type="entry name" value="EGF_CA"/>
    <property type="match status" value="1"/>
</dbReference>
<feature type="compositionally biased region" description="Basic and acidic residues" evidence="5">
    <location>
        <begin position="317"/>
        <end position="327"/>
    </location>
</feature>
<comment type="caution">
    <text evidence="4">Lacks conserved residue(s) required for the propagation of feature annotation.</text>
</comment>
<keyword evidence="3" id="KW-1015">Disulfide bond</keyword>
<keyword evidence="9" id="KW-1185">Reference proteome</keyword>
<feature type="chain" id="PRO_5041414689" description="EGF-like domain-containing protein" evidence="6">
    <location>
        <begin position="28"/>
        <end position="360"/>
    </location>
</feature>
<dbReference type="PANTHER" id="PTHR24034">
    <property type="entry name" value="EGF-LIKE DOMAIN-CONTAINING PROTEIN"/>
    <property type="match status" value="1"/>
</dbReference>
<dbReference type="InterPro" id="IPR050751">
    <property type="entry name" value="ECM_structural_protein"/>
</dbReference>
<name>A0AA38MRK2_9CUCU</name>
<dbReference type="PROSITE" id="PS00010">
    <property type="entry name" value="ASX_HYDROXYL"/>
    <property type="match status" value="1"/>
</dbReference>
<dbReference type="Pfam" id="PF14670">
    <property type="entry name" value="FXa_inhibition"/>
    <property type="match status" value="1"/>
</dbReference>
<feature type="region of interest" description="Disordered" evidence="5">
    <location>
        <begin position="233"/>
        <end position="272"/>
    </location>
</feature>
<proteinExistence type="predicted"/>
<dbReference type="FunFam" id="2.10.25.10:FF:000059">
    <property type="entry name" value="Mannan-binding lectin serine protease 1"/>
    <property type="match status" value="1"/>
</dbReference>
<evidence type="ECO:0000313" key="9">
    <source>
        <dbReference type="Proteomes" id="UP001168821"/>
    </source>
</evidence>
<organism evidence="8 9">
    <name type="scientific">Zophobas morio</name>
    <dbReference type="NCBI Taxonomy" id="2755281"/>
    <lineage>
        <taxon>Eukaryota</taxon>
        <taxon>Metazoa</taxon>
        <taxon>Ecdysozoa</taxon>
        <taxon>Arthropoda</taxon>
        <taxon>Hexapoda</taxon>
        <taxon>Insecta</taxon>
        <taxon>Pterygota</taxon>
        <taxon>Neoptera</taxon>
        <taxon>Endopterygota</taxon>
        <taxon>Coleoptera</taxon>
        <taxon>Polyphaga</taxon>
        <taxon>Cucujiformia</taxon>
        <taxon>Tenebrionidae</taxon>
        <taxon>Zophobas</taxon>
    </lineage>
</organism>
<feature type="signal peptide" evidence="6">
    <location>
        <begin position="1"/>
        <end position="27"/>
    </location>
</feature>
<dbReference type="SMART" id="SM00181">
    <property type="entry name" value="EGF"/>
    <property type="match status" value="2"/>
</dbReference>
<feature type="domain" description="EGF-like" evidence="7">
    <location>
        <begin position="146"/>
        <end position="186"/>
    </location>
</feature>
<evidence type="ECO:0000256" key="3">
    <source>
        <dbReference type="ARBA" id="ARBA00023157"/>
    </source>
</evidence>
<dbReference type="AlphaFoldDB" id="A0AA38MRK2"/>
<evidence type="ECO:0000256" key="1">
    <source>
        <dbReference type="ARBA" id="ARBA00022536"/>
    </source>
</evidence>